<dbReference type="OrthoDB" id="10266980at2759"/>
<dbReference type="GO" id="GO:0016814">
    <property type="term" value="F:hydrolase activity, acting on carbon-nitrogen (but not peptide) bonds, in cyclic amidines"/>
    <property type="evidence" value="ECO:0007669"/>
    <property type="project" value="TreeGrafter"/>
</dbReference>
<proteinExistence type="predicted"/>
<dbReference type="Gene3D" id="3.20.20.140">
    <property type="entry name" value="Metal-dependent hydrolases"/>
    <property type="match status" value="1"/>
</dbReference>
<evidence type="ECO:0000313" key="2">
    <source>
        <dbReference type="EMBL" id="KAF9077644.1"/>
    </source>
</evidence>
<evidence type="ECO:0008006" key="4">
    <source>
        <dbReference type="Google" id="ProtNLM"/>
    </source>
</evidence>
<dbReference type="InterPro" id="IPR052349">
    <property type="entry name" value="Metallo-hydrolase_Enzymes"/>
</dbReference>
<dbReference type="PANTHER" id="PTHR32027:SF0">
    <property type="entry name" value="CYTOSINE DEAMINASE"/>
    <property type="match status" value="1"/>
</dbReference>
<comment type="caution">
    <text evidence="2">The sequence shown here is derived from an EMBL/GenBank/DDBJ whole genome shotgun (WGS) entry which is preliminary data.</text>
</comment>
<gene>
    <name evidence="2" type="ORF">BDP27DRAFT_1441696</name>
</gene>
<dbReference type="PANTHER" id="PTHR32027">
    <property type="entry name" value="CYTOSINE DEAMINASE"/>
    <property type="match status" value="1"/>
</dbReference>
<reference evidence="2" key="1">
    <citation type="submission" date="2020-11" db="EMBL/GenBank/DDBJ databases">
        <authorList>
            <consortium name="DOE Joint Genome Institute"/>
            <person name="Ahrendt S."/>
            <person name="Riley R."/>
            <person name="Andreopoulos W."/>
            <person name="Labutti K."/>
            <person name="Pangilinan J."/>
            <person name="Ruiz-Duenas F.J."/>
            <person name="Barrasa J.M."/>
            <person name="Sanchez-Garcia M."/>
            <person name="Camarero S."/>
            <person name="Miyauchi S."/>
            <person name="Serrano A."/>
            <person name="Linde D."/>
            <person name="Babiker R."/>
            <person name="Drula E."/>
            <person name="Ayuso-Fernandez I."/>
            <person name="Pacheco R."/>
            <person name="Padilla G."/>
            <person name="Ferreira P."/>
            <person name="Barriuso J."/>
            <person name="Kellner H."/>
            <person name="Castanera R."/>
            <person name="Alfaro M."/>
            <person name="Ramirez L."/>
            <person name="Pisabarro A.G."/>
            <person name="Kuo A."/>
            <person name="Tritt A."/>
            <person name="Lipzen A."/>
            <person name="He G."/>
            <person name="Yan M."/>
            <person name="Ng V."/>
            <person name="Cullen D."/>
            <person name="Martin F."/>
            <person name="Rosso M.-N."/>
            <person name="Henrissat B."/>
            <person name="Hibbett D."/>
            <person name="Martinez A.T."/>
            <person name="Grigoriev I.V."/>
        </authorList>
    </citation>
    <scope>NUCLEOTIDE SEQUENCE</scope>
    <source>
        <strain evidence="2">AH 40177</strain>
    </source>
</reference>
<dbReference type="AlphaFoldDB" id="A0A9P5UFU4"/>
<evidence type="ECO:0000256" key="1">
    <source>
        <dbReference type="SAM" id="MobiDB-lite"/>
    </source>
</evidence>
<accession>A0A9P5UFU4</accession>
<dbReference type="EMBL" id="JADNRY010000003">
    <property type="protein sequence ID" value="KAF9077644.1"/>
    <property type="molecule type" value="Genomic_DNA"/>
</dbReference>
<keyword evidence="3" id="KW-1185">Reference proteome</keyword>
<protein>
    <recommendedName>
        <fullName evidence="4">Metallo-dependent hydrolase</fullName>
    </recommendedName>
</protein>
<organism evidence="2 3">
    <name type="scientific">Rhodocollybia butyracea</name>
    <dbReference type="NCBI Taxonomy" id="206335"/>
    <lineage>
        <taxon>Eukaryota</taxon>
        <taxon>Fungi</taxon>
        <taxon>Dikarya</taxon>
        <taxon>Basidiomycota</taxon>
        <taxon>Agaricomycotina</taxon>
        <taxon>Agaricomycetes</taxon>
        <taxon>Agaricomycetidae</taxon>
        <taxon>Agaricales</taxon>
        <taxon>Marasmiineae</taxon>
        <taxon>Omphalotaceae</taxon>
        <taxon>Rhodocollybia</taxon>
    </lineage>
</organism>
<sequence>MSNTNLIITNVHLASESAAADTLWTIECANGKVVKIIAYDPAETHSAAHGKNVIDGKGTSILLPSLCHAHIHLDKCFILDRCGELISGDLREAMEVTAKAKAGFPLDSEDLLKRGRKLIRESVECGVTSMRAHVEIDTLAGVSALDAGLLLKKECEVACYIQVSAFAQEALFTNANETDPGPNYTLLAEALHRPGIEVVGSAPYVEPSLSQAKQNIALIFNLATQHHLHVDFHLDFNLDPTSEPLIYEVIRQASLHCPLWSSEPKRRITIGHATRLQLFTPEEWRHLSAAIGDLPITLVSLPNTDIYMQGRAHTHEPLGAPRGALRVPYLARQYGVKIAMSVNNVGNAFTPQGSVDPLALCTFGAAVFQAATKMDVQSLMESVTITSKLAIGDANSPVDVSNSSSTSSSTSGLSSLVPQEGDPADFVLLHGTKTLGQAVLNPGYDRTTIRRGVVVARRRTRTWGVLAESGAESMEGDVEVNGDGDDGDVDVA</sequence>
<feature type="region of interest" description="Disordered" evidence="1">
    <location>
        <begin position="396"/>
        <end position="416"/>
    </location>
</feature>
<dbReference type="InterPro" id="IPR032466">
    <property type="entry name" value="Metal_Hydrolase"/>
</dbReference>
<dbReference type="Proteomes" id="UP000772434">
    <property type="component" value="Unassembled WGS sequence"/>
</dbReference>
<feature type="compositionally biased region" description="Acidic residues" evidence="1">
    <location>
        <begin position="474"/>
        <end position="492"/>
    </location>
</feature>
<evidence type="ECO:0000313" key="3">
    <source>
        <dbReference type="Proteomes" id="UP000772434"/>
    </source>
</evidence>
<feature type="region of interest" description="Disordered" evidence="1">
    <location>
        <begin position="468"/>
        <end position="492"/>
    </location>
</feature>
<dbReference type="SUPFAM" id="SSF51556">
    <property type="entry name" value="Metallo-dependent hydrolases"/>
    <property type="match status" value="1"/>
</dbReference>
<name>A0A9P5UFU4_9AGAR</name>